<reference evidence="1" key="1">
    <citation type="submission" date="2022-10" db="EMBL/GenBank/DDBJ databases">
        <title>Genome Sequence of Xylaria curta.</title>
        <authorList>
            <person name="Buettner E."/>
        </authorList>
    </citation>
    <scope>NUCLEOTIDE SEQUENCE</scope>
    <source>
        <strain evidence="1">Babe10</strain>
    </source>
</reference>
<sequence>MDPLSALGVAGNIVQFVEFACKLISSTQKIYRSSSTTSESSSYIDGIHERLVSFEAQLSRQGTTRSQVTPTRLVSAHSDALDDLLKKCKQECIVLLGLTSKIKAKTNTGGRLWASFRKAILEVWHDDEISKLQSRLQEYQTEIIVRLCAISRENTEETAQNVQHLLSDISLQRNERLTQFTELENSLKDLISNVQLIATRVCKPNGKGIVRSCTDDEICVLTERVSQLVLIERSISREEAILRRLDYVQRPVRYETIPEAHKRTFSWVFDRGPKSRGFAEWLETGKGIYWITGKPGSGKSTLMKYILQSPRTVRRLSAWSTSTPLVVASHFFWSAGLPIQRSLEGLLRSLLYDIFSRLPELISKIYAENPEIFDQRGRTTQSWSLTWLEDLLRQLTARKELPMRFCFFIDGLDEFEGDKFKICSTLDELCSSADIKMCVASRPWNVFETCIGESAAHRLPVHELTHDDIRNYADSELRGHPKWNTSVTCGVGVPNLVGEITDRAEGVFLWVFLVTRMLREGLMNDDSLTELRTRLDSVPTDLGKFFKHILDSVDPFYHEKQSGTLQVALAADEPLHPHLYSFHDLEYTYENYAINHDRRLLNQHELSRFYSPFPRRLNGRCKGLLEIRKQRVEFLHRTVRDFFHTGEMTEYLQSKTKSSFNPCLSILRAHVAWIKTRLSVGDFQNDNTHGLCFISTLRRTLDYTQATIEQNEPCQILCSELLDDLELSVEALILTQGSCIMPGNSEESDPIETANEFRLLFRHAVIEKQLAHFVSTKMENDLDYFGDLEQGPLLPALRSYSTNRDAYSVLAQPNGDNRSSLPKSTKLLQILLENNWNPNEVSINPANGLTTPWSEFMSCMVPWHSSSDLSRDLDKDTQECFIHALTSGVFHMLLRHKADPNSRIPNWQRENEDDYCPTIGTIFILLGLKVEDVWKYRETYLRDLKMMIHAGADFGDLNLGGTFKIEETTSALSVTTDESLVPGRKQWPPSVWETMLKVRDRDIEIIRDRAFEKFWLKYEQEQEIMEQHQDLELETRPTEHEQDEESSSTRKELQQPSDIELAKRELRRQKNLEELKSSPNAIGIEKREGFGKPQEMQTRWGLICALLEPGCVPGRRLFQAYLIAELAKADLKNTLNWRALEPIIRGRFPKGIGQIMLRAIHGKQSTSC</sequence>
<keyword evidence="2" id="KW-1185">Reference proteome</keyword>
<dbReference type="EMBL" id="JAPDGR010000076">
    <property type="protein sequence ID" value="KAJ2996916.1"/>
    <property type="molecule type" value="Genomic_DNA"/>
</dbReference>
<organism evidence="1 2">
    <name type="scientific">Xylaria curta</name>
    <dbReference type="NCBI Taxonomy" id="42375"/>
    <lineage>
        <taxon>Eukaryota</taxon>
        <taxon>Fungi</taxon>
        <taxon>Dikarya</taxon>
        <taxon>Ascomycota</taxon>
        <taxon>Pezizomycotina</taxon>
        <taxon>Sordariomycetes</taxon>
        <taxon>Xylariomycetidae</taxon>
        <taxon>Xylariales</taxon>
        <taxon>Xylariaceae</taxon>
        <taxon>Xylaria</taxon>
    </lineage>
</organism>
<evidence type="ECO:0000313" key="1">
    <source>
        <dbReference type="EMBL" id="KAJ2996916.1"/>
    </source>
</evidence>
<dbReference type="Proteomes" id="UP001143856">
    <property type="component" value="Unassembled WGS sequence"/>
</dbReference>
<gene>
    <name evidence="1" type="ORF">NUW58_g812</name>
</gene>
<evidence type="ECO:0000313" key="2">
    <source>
        <dbReference type="Proteomes" id="UP001143856"/>
    </source>
</evidence>
<proteinExistence type="predicted"/>
<accession>A0ACC1PMU0</accession>
<comment type="caution">
    <text evidence="1">The sequence shown here is derived from an EMBL/GenBank/DDBJ whole genome shotgun (WGS) entry which is preliminary data.</text>
</comment>
<name>A0ACC1PMU0_9PEZI</name>
<protein>
    <submittedName>
        <fullName evidence="1">Uncharacterized protein</fullName>
    </submittedName>
</protein>